<name>A0A5M9N412_9EURO</name>
<dbReference type="RefSeq" id="XP_033431685.1">
    <property type="nucleotide sequence ID" value="XM_033565928.1"/>
</dbReference>
<gene>
    <name evidence="1" type="ORF">ATNIH1004_001228</name>
</gene>
<sequence>MRPPPISSLIPEVRGRCAGMETVLGGLSSSVLAVILANDDDDDDDDDYDENGPVVTGMCGVTLASQSIDPDRR</sequence>
<dbReference type="EMBL" id="QUQM01000002">
    <property type="protein sequence ID" value="KAA8652324.1"/>
    <property type="molecule type" value="Genomic_DNA"/>
</dbReference>
<protein>
    <submittedName>
        <fullName evidence="1">Uncharacterized protein</fullName>
    </submittedName>
</protein>
<evidence type="ECO:0000313" key="1">
    <source>
        <dbReference type="EMBL" id="KAA8652324.1"/>
    </source>
</evidence>
<proteinExistence type="predicted"/>
<comment type="caution">
    <text evidence="1">The sequence shown here is derived from an EMBL/GenBank/DDBJ whole genome shotgun (WGS) entry which is preliminary data.</text>
</comment>
<dbReference type="Proteomes" id="UP000324241">
    <property type="component" value="Unassembled WGS sequence"/>
</dbReference>
<evidence type="ECO:0000313" key="2">
    <source>
        <dbReference type="Proteomes" id="UP000324241"/>
    </source>
</evidence>
<reference evidence="1 2" key="1">
    <citation type="submission" date="2019-08" db="EMBL/GenBank/DDBJ databases">
        <title>The genome sequence of a newly discovered highly antifungal drug resistant Aspergillus species, Aspergillus tanneri NIH 1004.</title>
        <authorList>
            <person name="Mounaud S."/>
            <person name="Singh I."/>
            <person name="Joardar V."/>
            <person name="Pakala S."/>
            <person name="Pakala S."/>
            <person name="Venepally P."/>
            <person name="Chung J.K."/>
            <person name="Losada L."/>
            <person name="Nierman W.C."/>
        </authorList>
    </citation>
    <scope>NUCLEOTIDE SEQUENCE [LARGE SCALE GENOMIC DNA]</scope>
    <source>
        <strain evidence="1 2">NIH1004</strain>
    </source>
</reference>
<dbReference type="GeneID" id="54323930"/>
<dbReference type="AlphaFoldDB" id="A0A5M9N412"/>
<organism evidence="1 2">
    <name type="scientific">Aspergillus tanneri</name>
    <dbReference type="NCBI Taxonomy" id="1220188"/>
    <lineage>
        <taxon>Eukaryota</taxon>
        <taxon>Fungi</taxon>
        <taxon>Dikarya</taxon>
        <taxon>Ascomycota</taxon>
        <taxon>Pezizomycotina</taxon>
        <taxon>Eurotiomycetes</taxon>
        <taxon>Eurotiomycetidae</taxon>
        <taxon>Eurotiales</taxon>
        <taxon>Aspergillaceae</taxon>
        <taxon>Aspergillus</taxon>
        <taxon>Aspergillus subgen. Circumdati</taxon>
    </lineage>
</organism>
<accession>A0A5M9N412</accession>